<accession>A0ABU4B6Z1</accession>
<dbReference type="CDD" id="cd04301">
    <property type="entry name" value="NAT_SF"/>
    <property type="match status" value="1"/>
</dbReference>
<dbReference type="EC" id="2.3.1.-" evidence="2"/>
<evidence type="ECO:0000313" key="2">
    <source>
        <dbReference type="EMBL" id="MDV6259955.1"/>
    </source>
</evidence>
<keyword evidence="3" id="KW-1185">Reference proteome</keyword>
<dbReference type="RefSeq" id="WP_317562840.1">
    <property type="nucleotide sequence ID" value="NZ_JAWLJX010000001.1"/>
</dbReference>
<dbReference type="SUPFAM" id="SSF55729">
    <property type="entry name" value="Acyl-CoA N-acyltransferases (Nat)"/>
    <property type="match status" value="1"/>
</dbReference>
<keyword evidence="2" id="KW-0808">Transferase</keyword>
<protein>
    <submittedName>
        <fullName evidence="2">GNAT family N-acetyltransferase</fullName>
        <ecNumber evidence="2">2.3.1.-</ecNumber>
    </submittedName>
</protein>
<keyword evidence="2" id="KW-0012">Acyltransferase</keyword>
<gene>
    <name evidence="2" type="ORF">R3P96_01250</name>
</gene>
<reference evidence="2 3" key="1">
    <citation type="submission" date="2023-10" db="EMBL/GenBank/DDBJ databases">
        <title>Development of a sustainable strategy for remediation of hydrocarbon-contaminated territories based on the waste exchange concept.</title>
        <authorList>
            <person name="Krivoruchko A."/>
        </authorList>
    </citation>
    <scope>NUCLEOTIDE SEQUENCE [LARGE SCALE GENOMIC DNA]</scope>
    <source>
        <strain evidence="2 3">IEGM 1323</strain>
    </source>
</reference>
<sequence>MRLPDYVEGWVRGWVHSRLTPAPVEIEGGWAIETGTTRESRRYVLHTPTAEQVESIVESSQPPNACIKHAGGPSLESLFSTGWVTTDPAWFMLREITEAAAVPAPDGYYVRTVQASDTLLTTEIRTTAGELAARGQIGLGQVFVVPDQIVTEDSHRRRGLGSIVMNHLEQGALRAGRSRAVLGATSDGRALYTRLGWTTAAELTGYYHRPG</sequence>
<dbReference type="InterPro" id="IPR016181">
    <property type="entry name" value="Acyl_CoA_acyltransferase"/>
</dbReference>
<dbReference type="EMBL" id="JAWLJX010000001">
    <property type="protein sequence ID" value="MDV6259955.1"/>
    <property type="molecule type" value="Genomic_DNA"/>
</dbReference>
<dbReference type="Gene3D" id="3.40.630.30">
    <property type="match status" value="1"/>
</dbReference>
<dbReference type="PROSITE" id="PS51186">
    <property type="entry name" value="GNAT"/>
    <property type="match status" value="1"/>
</dbReference>
<dbReference type="GO" id="GO:0016746">
    <property type="term" value="F:acyltransferase activity"/>
    <property type="evidence" value="ECO:0007669"/>
    <property type="project" value="UniProtKB-KW"/>
</dbReference>
<feature type="domain" description="N-acetyltransferase" evidence="1">
    <location>
        <begin position="80"/>
        <end position="211"/>
    </location>
</feature>
<evidence type="ECO:0000313" key="3">
    <source>
        <dbReference type="Proteomes" id="UP001185755"/>
    </source>
</evidence>
<dbReference type="InterPro" id="IPR000182">
    <property type="entry name" value="GNAT_dom"/>
</dbReference>
<proteinExistence type="predicted"/>
<comment type="caution">
    <text evidence="2">The sequence shown here is derived from an EMBL/GenBank/DDBJ whole genome shotgun (WGS) entry which is preliminary data.</text>
</comment>
<organism evidence="2 3">
    <name type="scientific">Rhodococcoides yunnanense</name>
    <dbReference type="NCBI Taxonomy" id="278209"/>
    <lineage>
        <taxon>Bacteria</taxon>
        <taxon>Bacillati</taxon>
        <taxon>Actinomycetota</taxon>
        <taxon>Actinomycetes</taxon>
        <taxon>Mycobacteriales</taxon>
        <taxon>Nocardiaceae</taxon>
        <taxon>Rhodococcoides</taxon>
    </lineage>
</organism>
<evidence type="ECO:0000259" key="1">
    <source>
        <dbReference type="PROSITE" id="PS51186"/>
    </source>
</evidence>
<dbReference type="Proteomes" id="UP001185755">
    <property type="component" value="Unassembled WGS sequence"/>
</dbReference>
<name>A0ABU4B6Z1_9NOCA</name>
<dbReference type="Pfam" id="PF00583">
    <property type="entry name" value="Acetyltransf_1"/>
    <property type="match status" value="1"/>
</dbReference>